<dbReference type="EMBL" id="SNVJ01000017">
    <property type="protein sequence ID" value="MXP65039.1"/>
    <property type="molecule type" value="Genomic_DNA"/>
</dbReference>
<dbReference type="RefSeq" id="WP_160938449.1">
    <property type="nucleotide sequence ID" value="NZ_SNVJ01000017.1"/>
</dbReference>
<dbReference type="AlphaFoldDB" id="A0A845BNS2"/>
<reference evidence="2 3" key="1">
    <citation type="submission" date="2019-03" db="EMBL/GenBank/DDBJ databases">
        <title>Roseomonas sp. a novel Roseomonas species isolated from Sea whip Gorgonian.</title>
        <authorList>
            <person name="Li F."/>
            <person name="Pan X."/>
            <person name="Huang S."/>
            <person name="Li Z."/>
            <person name="Meng B."/>
        </authorList>
    </citation>
    <scope>NUCLEOTIDE SEQUENCE [LARGE SCALE GENOMIC DNA]</scope>
    <source>
        <strain evidence="2 3">M0104</strain>
    </source>
</reference>
<evidence type="ECO:0000313" key="2">
    <source>
        <dbReference type="EMBL" id="MXP65039.1"/>
    </source>
</evidence>
<feature type="compositionally biased region" description="Polar residues" evidence="1">
    <location>
        <begin position="1"/>
        <end position="11"/>
    </location>
</feature>
<feature type="compositionally biased region" description="Basic and acidic residues" evidence="1">
    <location>
        <begin position="17"/>
        <end position="29"/>
    </location>
</feature>
<evidence type="ECO:0000256" key="1">
    <source>
        <dbReference type="SAM" id="MobiDB-lite"/>
    </source>
</evidence>
<comment type="caution">
    <text evidence="2">The sequence shown here is derived from an EMBL/GenBank/DDBJ whole genome shotgun (WGS) entry which is preliminary data.</text>
</comment>
<name>A0A845BNS2_9PROT</name>
<organism evidence="2 3">
    <name type="scientific">Teichococcus coralli</name>
    <dbReference type="NCBI Taxonomy" id="2545983"/>
    <lineage>
        <taxon>Bacteria</taxon>
        <taxon>Pseudomonadati</taxon>
        <taxon>Pseudomonadota</taxon>
        <taxon>Alphaproteobacteria</taxon>
        <taxon>Acetobacterales</taxon>
        <taxon>Roseomonadaceae</taxon>
        <taxon>Roseomonas</taxon>
    </lineage>
</organism>
<evidence type="ECO:0000313" key="3">
    <source>
        <dbReference type="Proteomes" id="UP000460715"/>
    </source>
</evidence>
<dbReference type="OrthoDB" id="8481136at2"/>
<proteinExistence type="predicted"/>
<protein>
    <submittedName>
        <fullName evidence="2">Uncharacterized protein</fullName>
    </submittedName>
</protein>
<sequence>MRSRRIGNTSAPGLARAESDRPDRPEPARPGHAAGLWKTLQARASTTPLWCDACLNTGVVDCYCGGDLCICDRYGTAPCPACGGLLAWAEEAVPGSA</sequence>
<keyword evidence="3" id="KW-1185">Reference proteome</keyword>
<feature type="region of interest" description="Disordered" evidence="1">
    <location>
        <begin position="1"/>
        <end position="32"/>
    </location>
</feature>
<gene>
    <name evidence="2" type="ORF">E0493_16965</name>
</gene>
<dbReference type="Proteomes" id="UP000460715">
    <property type="component" value="Unassembled WGS sequence"/>
</dbReference>
<accession>A0A845BNS2</accession>